<name>X1UNH4_9ZZZZ</name>
<proteinExistence type="predicted"/>
<sequence>EERHSSHMTRLAGFVVELTAQGKFDDLMGEVTW</sequence>
<reference evidence="1" key="1">
    <citation type="journal article" date="2014" name="Front. Microbiol.">
        <title>High frequency of phylogenetically diverse reductive dehalogenase-homologous genes in deep subseafloor sedimentary metagenomes.</title>
        <authorList>
            <person name="Kawai M."/>
            <person name="Futagami T."/>
            <person name="Toyoda A."/>
            <person name="Takaki Y."/>
            <person name="Nishi S."/>
            <person name="Hori S."/>
            <person name="Arai W."/>
            <person name="Tsubouchi T."/>
            <person name="Morono Y."/>
            <person name="Uchiyama I."/>
            <person name="Ito T."/>
            <person name="Fujiyama A."/>
            <person name="Inagaki F."/>
            <person name="Takami H."/>
        </authorList>
    </citation>
    <scope>NUCLEOTIDE SEQUENCE</scope>
    <source>
        <strain evidence="1">Expedition CK06-06</strain>
    </source>
</reference>
<gene>
    <name evidence="1" type="ORF">S12H4_50341</name>
</gene>
<feature type="non-terminal residue" evidence="1">
    <location>
        <position position="1"/>
    </location>
</feature>
<accession>X1UNH4</accession>
<organism evidence="1">
    <name type="scientific">marine sediment metagenome</name>
    <dbReference type="NCBI Taxonomy" id="412755"/>
    <lineage>
        <taxon>unclassified sequences</taxon>
        <taxon>metagenomes</taxon>
        <taxon>ecological metagenomes</taxon>
    </lineage>
</organism>
<dbReference type="EMBL" id="BARW01031689">
    <property type="protein sequence ID" value="GAJ05147.1"/>
    <property type="molecule type" value="Genomic_DNA"/>
</dbReference>
<protein>
    <submittedName>
        <fullName evidence="1">Uncharacterized protein</fullName>
    </submittedName>
</protein>
<evidence type="ECO:0000313" key="1">
    <source>
        <dbReference type="EMBL" id="GAJ05147.1"/>
    </source>
</evidence>
<comment type="caution">
    <text evidence="1">The sequence shown here is derived from an EMBL/GenBank/DDBJ whole genome shotgun (WGS) entry which is preliminary data.</text>
</comment>
<dbReference type="AlphaFoldDB" id="X1UNH4"/>